<dbReference type="GO" id="GO:0008171">
    <property type="term" value="F:O-methyltransferase activity"/>
    <property type="evidence" value="ECO:0007669"/>
    <property type="project" value="InterPro"/>
</dbReference>
<evidence type="ECO:0000256" key="2">
    <source>
        <dbReference type="ARBA" id="ARBA00022679"/>
    </source>
</evidence>
<dbReference type="CDD" id="cd02440">
    <property type="entry name" value="AdoMet_MTases"/>
    <property type="match status" value="1"/>
</dbReference>
<keyword evidence="5" id="KW-1185">Reference proteome</keyword>
<dbReference type="EMBL" id="JAHLQT010009070">
    <property type="protein sequence ID" value="KAG7173670.1"/>
    <property type="molecule type" value="Genomic_DNA"/>
</dbReference>
<dbReference type="PANTHER" id="PTHR10509:SF93">
    <property type="entry name" value="CATECHOL O-METHYLTRANSFERASE DOMAIN-CONTAINING PROTEIN 1"/>
    <property type="match status" value="1"/>
</dbReference>
<name>A0A8J5TAY7_HOMAM</name>
<keyword evidence="2" id="KW-0808">Transferase</keyword>
<keyword evidence="3" id="KW-0949">S-adenosyl-L-methionine</keyword>
<gene>
    <name evidence="4" type="primary">omt6-L2</name>
    <name evidence="4" type="ORF">Hamer_G017955</name>
</gene>
<accession>A0A8J5TAY7</accession>
<evidence type="ECO:0000313" key="5">
    <source>
        <dbReference type="Proteomes" id="UP000747542"/>
    </source>
</evidence>
<reference evidence="4" key="1">
    <citation type="journal article" date="2021" name="Sci. Adv.">
        <title>The American lobster genome reveals insights on longevity, neural, and immune adaptations.</title>
        <authorList>
            <person name="Polinski J.M."/>
            <person name="Zimin A.V."/>
            <person name="Clark K.F."/>
            <person name="Kohn A.B."/>
            <person name="Sadowski N."/>
            <person name="Timp W."/>
            <person name="Ptitsyn A."/>
            <person name="Khanna P."/>
            <person name="Romanova D.Y."/>
            <person name="Williams P."/>
            <person name="Greenwood S.J."/>
            <person name="Moroz L.L."/>
            <person name="Walt D.R."/>
            <person name="Bodnar A.G."/>
        </authorList>
    </citation>
    <scope>NUCLEOTIDE SEQUENCE</scope>
    <source>
        <strain evidence="4">GMGI-L3</strain>
    </source>
</reference>
<evidence type="ECO:0000256" key="1">
    <source>
        <dbReference type="ARBA" id="ARBA00022603"/>
    </source>
</evidence>
<dbReference type="AlphaFoldDB" id="A0A8J5TAY7"/>
<dbReference type="Pfam" id="PF01596">
    <property type="entry name" value="Methyltransf_3"/>
    <property type="match status" value="1"/>
</dbReference>
<dbReference type="InterPro" id="IPR050362">
    <property type="entry name" value="Cation-dep_OMT"/>
</dbReference>
<protein>
    <submittedName>
        <fullName evidence="4">Caffeoyl-CoA O-methyltransferase 2-like 2</fullName>
    </submittedName>
</protein>
<sequence>MSSLKSYDSKDQLVKYTVDHSLRLTDVQKRLNEETLKHARYAMLGAPEVLQLNANIMKTMGAKKVLDVGVFTGSSSLSAALAIPPDGEVHALDISEEYTSIGKKYWSEAGVSHKIHLHIAPASNTLQKFIDEGQAGTFDYVFIDADKPNYDNYYEQCMILVHAGGVITFDNTLWDGSVLDLSDQTADTVALRKLNVKLRDDQRIDISFLNIGDGFTMCFKK</sequence>
<dbReference type="GO" id="GO:0032259">
    <property type="term" value="P:methylation"/>
    <property type="evidence" value="ECO:0007669"/>
    <property type="project" value="UniProtKB-KW"/>
</dbReference>
<dbReference type="PROSITE" id="PS51682">
    <property type="entry name" value="SAM_OMT_I"/>
    <property type="match status" value="1"/>
</dbReference>
<dbReference type="OrthoDB" id="10251242at2759"/>
<proteinExistence type="predicted"/>
<evidence type="ECO:0000256" key="3">
    <source>
        <dbReference type="ARBA" id="ARBA00022691"/>
    </source>
</evidence>
<keyword evidence="1" id="KW-0489">Methyltransferase</keyword>
<comment type="caution">
    <text evidence="4">The sequence shown here is derived from an EMBL/GenBank/DDBJ whole genome shotgun (WGS) entry which is preliminary data.</text>
</comment>
<dbReference type="Proteomes" id="UP000747542">
    <property type="component" value="Unassembled WGS sequence"/>
</dbReference>
<dbReference type="GO" id="GO:0008757">
    <property type="term" value="F:S-adenosylmethionine-dependent methyltransferase activity"/>
    <property type="evidence" value="ECO:0007669"/>
    <property type="project" value="TreeGrafter"/>
</dbReference>
<dbReference type="InterPro" id="IPR002935">
    <property type="entry name" value="SAM_O-MeTrfase"/>
</dbReference>
<dbReference type="PANTHER" id="PTHR10509">
    <property type="entry name" value="O-METHYLTRANSFERASE-RELATED"/>
    <property type="match status" value="1"/>
</dbReference>
<evidence type="ECO:0000313" key="4">
    <source>
        <dbReference type="EMBL" id="KAG7173670.1"/>
    </source>
</evidence>
<organism evidence="4 5">
    <name type="scientific">Homarus americanus</name>
    <name type="common">American lobster</name>
    <dbReference type="NCBI Taxonomy" id="6706"/>
    <lineage>
        <taxon>Eukaryota</taxon>
        <taxon>Metazoa</taxon>
        <taxon>Ecdysozoa</taxon>
        <taxon>Arthropoda</taxon>
        <taxon>Crustacea</taxon>
        <taxon>Multicrustacea</taxon>
        <taxon>Malacostraca</taxon>
        <taxon>Eumalacostraca</taxon>
        <taxon>Eucarida</taxon>
        <taxon>Decapoda</taxon>
        <taxon>Pleocyemata</taxon>
        <taxon>Astacidea</taxon>
        <taxon>Nephropoidea</taxon>
        <taxon>Nephropidae</taxon>
        <taxon>Homarus</taxon>
    </lineage>
</organism>